<dbReference type="EMBL" id="BJVU01000021">
    <property type="protein sequence ID" value="GEL60083.1"/>
    <property type="molecule type" value="Genomic_DNA"/>
</dbReference>
<comment type="subcellular location">
    <subcellularLocation>
        <location evidence="1">Membrane</location>
    </subcellularLocation>
</comment>
<keyword evidence="2" id="KW-0813">Transport</keyword>
<evidence type="ECO:0000313" key="10">
    <source>
        <dbReference type="Proteomes" id="UP000321891"/>
    </source>
</evidence>
<accession>A0A0D6N6A3</accession>
<comment type="caution">
    <text evidence="7">The sequence shown here is derived from an EMBL/GenBank/DDBJ whole genome shotgun (WGS) entry which is preliminary data.</text>
</comment>
<dbReference type="PANTHER" id="PTHR12219">
    <property type="entry name" value="NADH-UBIQUINONE OXIDOREDUCTASE"/>
    <property type="match status" value="1"/>
</dbReference>
<dbReference type="PANTHER" id="PTHR12219:SF8">
    <property type="entry name" value="NADH DEHYDROGENASE [UBIQUINONE] IRON-SULFUR PROTEIN 4, MITOCHONDRIAL"/>
    <property type="match status" value="1"/>
</dbReference>
<dbReference type="InterPro" id="IPR038532">
    <property type="entry name" value="NDUFS4-like_sf"/>
</dbReference>
<gene>
    <name evidence="7" type="ORF">Abci_036_024</name>
    <name evidence="8" type="ORF">ACI01nite_26850</name>
</gene>
<proteinExistence type="predicted"/>
<reference evidence="7 9" key="1">
    <citation type="submission" date="2012-11" db="EMBL/GenBank/DDBJ databases">
        <title>Whole genome sequence of Acetobacter cibinongensis 4H-1.</title>
        <authorList>
            <person name="Azuma Y."/>
            <person name="Higashiura N."/>
            <person name="Hirakawa H."/>
            <person name="Matsushita K."/>
        </authorList>
    </citation>
    <scope>NUCLEOTIDE SEQUENCE [LARGE SCALE GENOMIC DNA]</scope>
    <source>
        <strain evidence="7 9">4H-1</strain>
    </source>
</reference>
<dbReference type="Gene3D" id="3.30.160.190">
    <property type="entry name" value="atu1810 like domain"/>
    <property type="match status" value="1"/>
</dbReference>
<dbReference type="Pfam" id="PF04800">
    <property type="entry name" value="NDUS4"/>
    <property type="match status" value="1"/>
</dbReference>
<dbReference type="Proteomes" id="UP000032671">
    <property type="component" value="Unassembled WGS sequence"/>
</dbReference>
<dbReference type="GO" id="GO:0022900">
    <property type="term" value="P:electron transport chain"/>
    <property type="evidence" value="ECO:0007669"/>
    <property type="project" value="InterPro"/>
</dbReference>
<evidence type="ECO:0000256" key="2">
    <source>
        <dbReference type="ARBA" id="ARBA00022448"/>
    </source>
</evidence>
<sequence length="101" mass="11451">MPARIYKQPKAAGQSGLASTQEWVFEYGQTAPRSRDPLMGWSGGSDPQSQIRLYFASCEEAVAYAQRKKIEAEVEQPVERVRSPKVYADNFASDRIQNWTH</sequence>
<evidence type="ECO:0000313" key="8">
    <source>
        <dbReference type="EMBL" id="GEL60083.1"/>
    </source>
</evidence>
<keyword evidence="10" id="KW-1185">Reference proteome</keyword>
<dbReference type="RefSeq" id="WP_048839598.1">
    <property type="nucleotide sequence ID" value="NZ_BAMV01000036.1"/>
</dbReference>
<reference evidence="8 10" key="2">
    <citation type="submission" date="2019-07" db="EMBL/GenBank/DDBJ databases">
        <title>Whole genome shotgun sequence of Acetobacter cibinongensis NBRC 16605.</title>
        <authorList>
            <person name="Hosoyama A."/>
            <person name="Uohara A."/>
            <person name="Ohji S."/>
            <person name="Ichikawa N."/>
        </authorList>
    </citation>
    <scope>NUCLEOTIDE SEQUENCE [LARGE SCALE GENOMIC DNA]</scope>
    <source>
        <strain evidence="8 10">NBRC 16605</strain>
    </source>
</reference>
<protein>
    <submittedName>
        <fullName evidence="7 8">Oxidoreductase</fullName>
    </submittedName>
</protein>
<evidence type="ECO:0000256" key="4">
    <source>
        <dbReference type="ARBA" id="ARBA00022946"/>
    </source>
</evidence>
<keyword evidence="5" id="KW-0249">Electron transport</keyword>
<dbReference type="EMBL" id="BAMV01000036">
    <property type="protein sequence ID" value="GAN61557.1"/>
    <property type="molecule type" value="Genomic_DNA"/>
</dbReference>
<evidence type="ECO:0000313" key="9">
    <source>
        <dbReference type="Proteomes" id="UP000032671"/>
    </source>
</evidence>
<name>A0A0D6N6A3_9PROT</name>
<organism evidence="7 9">
    <name type="scientific">Acetobacter cibinongensis</name>
    <dbReference type="NCBI Taxonomy" id="146475"/>
    <lineage>
        <taxon>Bacteria</taxon>
        <taxon>Pseudomonadati</taxon>
        <taxon>Pseudomonadota</taxon>
        <taxon>Alphaproteobacteria</taxon>
        <taxon>Acetobacterales</taxon>
        <taxon>Acetobacteraceae</taxon>
        <taxon>Acetobacter</taxon>
    </lineage>
</organism>
<dbReference type="GO" id="GO:0016020">
    <property type="term" value="C:membrane"/>
    <property type="evidence" value="ECO:0007669"/>
    <property type="project" value="UniProtKB-SubCell"/>
</dbReference>
<dbReference type="InterPro" id="IPR006885">
    <property type="entry name" value="NADH_UbQ_FeS_4_mit-like"/>
</dbReference>
<keyword evidence="3" id="KW-0679">Respiratory chain</keyword>
<evidence type="ECO:0000256" key="6">
    <source>
        <dbReference type="ARBA" id="ARBA00023136"/>
    </source>
</evidence>
<evidence type="ECO:0000256" key="1">
    <source>
        <dbReference type="ARBA" id="ARBA00004370"/>
    </source>
</evidence>
<keyword evidence="6" id="KW-0472">Membrane</keyword>
<evidence type="ECO:0000256" key="5">
    <source>
        <dbReference type="ARBA" id="ARBA00022982"/>
    </source>
</evidence>
<accession>A0A6N3SUP6</accession>
<evidence type="ECO:0000313" key="7">
    <source>
        <dbReference type="EMBL" id="GAN61557.1"/>
    </source>
</evidence>
<dbReference type="AlphaFoldDB" id="A0A0D6N6A3"/>
<dbReference type="STRING" id="1231339.Abci_036_024"/>
<evidence type="ECO:0000256" key="3">
    <source>
        <dbReference type="ARBA" id="ARBA00022660"/>
    </source>
</evidence>
<keyword evidence="4" id="KW-0809">Transit peptide</keyword>
<dbReference type="Proteomes" id="UP000321891">
    <property type="component" value="Unassembled WGS sequence"/>
</dbReference>